<organism evidence="1 2">
    <name type="scientific">Cichorium intybus</name>
    <name type="common">Chicory</name>
    <dbReference type="NCBI Taxonomy" id="13427"/>
    <lineage>
        <taxon>Eukaryota</taxon>
        <taxon>Viridiplantae</taxon>
        <taxon>Streptophyta</taxon>
        <taxon>Embryophyta</taxon>
        <taxon>Tracheophyta</taxon>
        <taxon>Spermatophyta</taxon>
        <taxon>Magnoliopsida</taxon>
        <taxon>eudicotyledons</taxon>
        <taxon>Gunneridae</taxon>
        <taxon>Pentapetalae</taxon>
        <taxon>asterids</taxon>
        <taxon>campanulids</taxon>
        <taxon>Asterales</taxon>
        <taxon>Asteraceae</taxon>
        <taxon>Cichorioideae</taxon>
        <taxon>Cichorieae</taxon>
        <taxon>Cichoriinae</taxon>
        <taxon>Cichorium</taxon>
    </lineage>
</organism>
<gene>
    <name evidence="1" type="ORF">L2E82_28032</name>
</gene>
<reference evidence="1 2" key="2">
    <citation type="journal article" date="2022" name="Mol. Ecol. Resour.">
        <title>The genomes of chicory, endive, great burdock and yacon provide insights into Asteraceae paleo-polyploidization history and plant inulin production.</title>
        <authorList>
            <person name="Fan W."/>
            <person name="Wang S."/>
            <person name="Wang H."/>
            <person name="Wang A."/>
            <person name="Jiang F."/>
            <person name="Liu H."/>
            <person name="Zhao H."/>
            <person name="Xu D."/>
            <person name="Zhang Y."/>
        </authorList>
    </citation>
    <scope>NUCLEOTIDE SEQUENCE [LARGE SCALE GENOMIC DNA]</scope>
    <source>
        <strain evidence="2">cv. Punajuju</strain>
        <tissue evidence="1">Leaves</tissue>
    </source>
</reference>
<accession>A0ACB9CUK2</accession>
<dbReference type="Proteomes" id="UP001055811">
    <property type="component" value="Linkage Group LG05"/>
</dbReference>
<name>A0ACB9CUK2_CICIN</name>
<protein>
    <submittedName>
        <fullName evidence="1">Uncharacterized protein</fullName>
    </submittedName>
</protein>
<evidence type="ECO:0000313" key="2">
    <source>
        <dbReference type="Proteomes" id="UP001055811"/>
    </source>
</evidence>
<dbReference type="EMBL" id="CM042013">
    <property type="protein sequence ID" value="KAI3738014.1"/>
    <property type="molecule type" value="Genomic_DNA"/>
</dbReference>
<sequence>MVERNATIRQNPAPPIPPPPPPSPLQENLPCQDFLSDDRRGEFNDICVRLCKASIKGDWKAANGILQKNKELVRCSITEKCETPLHVAALAESTSFVNNLVEMMEAKDLLIQTKSGDTALCLAAAAGNVKMAKIMVAKNENLLTIRGSEGLVPLCVAAFYGNRDMVDYLYEKSNKMEGPDWKSSTKQWLLLKCVEFDLFVAALKILEDHPDLAQSGTILGVLAQKPYAFQETQPHILWRIIESTICFNVGPDARDNEAMQVLRKVWTRIVEKPKAEVDNILRGPGTVIQGRITYTSNILFVAAEMGNTEFVIELLGKYPDLIWKNNENKQSIFHIAVSHRHEGIYKLLYEIGSMKDTITRITDTDRNNMLHLVGKNAVKNRLEDVSGVAFQMQRELLWFKEVESIIPPFYRKEKNNDGLTPFELFTESHKDLVLKGEEWMKGTASQCMVVAALIATIVFAVAFTIPGGYNQNGLPVFLPKGLFIAFVIVDAISLILSSTSILVFLSILTSRYAQQDFLKSLPKKLLIGLGTLFLSIMTMMVAFSISFFLLYEEKLITVAIPISIFACIPIISYAKLYYPLLMDSFHSTRSSRYLFKPRRRLFFYENPRL</sequence>
<reference evidence="2" key="1">
    <citation type="journal article" date="2022" name="Mol. Ecol. Resour.">
        <title>The genomes of chicory, endive, great burdock and yacon provide insights into Asteraceae palaeo-polyploidization history and plant inulin production.</title>
        <authorList>
            <person name="Fan W."/>
            <person name="Wang S."/>
            <person name="Wang H."/>
            <person name="Wang A."/>
            <person name="Jiang F."/>
            <person name="Liu H."/>
            <person name="Zhao H."/>
            <person name="Xu D."/>
            <person name="Zhang Y."/>
        </authorList>
    </citation>
    <scope>NUCLEOTIDE SEQUENCE [LARGE SCALE GENOMIC DNA]</scope>
    <source>
        <strain evidence="2">cv. Punajuju</strain>
    </source>
</reference>
<proteinExistence type="predicted"/>
<keyword evidence="2" id="KW-1185">Reference proteome</keyword>
<comment type="caution">
    <text evidence="1">The sequence shown here is derived from an EMBL/GenBank/DDBJ whole genome shotgun (WGS) entry which is preliminary data.</text>
</comment>
<evidence type="ECO:0000313" key="1">
    <source>
        <dbReference type="EMBL" id="KAI3738014.1"/>
    </source>
</evidence>